<reference evidence="2" key="1">
    <citation type="journal article" date="2013" name="Genetics">
        <title>The draft genome and transcriptome of Panagrellus redivivus are shaped by the harsh demands of a free-living lifestyle.</title>
        <authorList>
            <person name="Srinivasan J."/>
            <person name="Dillman A.R."/>
            <person name="Macchietto M.G."/>
            <person name="Heikkinen L."/>
            <person name="Lakso M."/>
            <person name="Fracchia K.M."/>
            <person name="Antoshechkin I."/>
            <person name="Mortazavi A."/>
            <person name="Wong G."/>
            <person name="Sternberg P.W."/>
        </authorList>
    </citation>
    <scope>NUCLEOTIDE SEQUENCE [LARGE SCALE GENOMIC DNA]</scope>
    <source>
        <strain evidence="2">MT8872</strain>
    </source>
</reference>
<evidence type="ECO:0000313" key="2">
    <source>
        <dbReference type="Proteomes" id="UP000492821"/>
    </source>
</evidence>
<name>A0A7E4ZQC7_PANRE</name>
<reference evidence="3" key="2">
    <citation type="submission" date="2020-10" db="UniProtKB">
        <authorList>
            <consortium name="WormBaseParasite"/>
        </authorList>
    </citation>
    <scope>IDENTIFICATION</scope>
</reference>
<protein>
    <submittedName>
        <fullName evidence="3">Secreted protein</fullName>
    </submittedName>
</protein>
<organism evidence="2 3">
    <name type="scientific">Panagrellus redivivus</name>
    <name type="common">Microworm</name>
    <dbReference type="NCBI Taxonomy" id="6233"/>
    <lineage>
        <taxon>Eukaryota</taxon>
        <taxon>Metazoa</taxon>
        <taxon>Ecdysozoa</taxon>
        <taxon>Nematoda</taxon>
        <taxon>Chromadorea</taxon>
        <taxon>Rhabditida</taxon>
        <taxon>Tylenchina</taxon>
        <taxon>Panagrolaimomorpha</taxon>
        <taxon>Panagrolaimoidea</taxon>
        <taxon>Panagrolaimidae</taxon>
        <taxon>Panagrellus</taxon>
    </lineage>
</organism>
<sequence>MVSVSSVISPKTVMLCLGCCLLLVPSINGHSRARAFYAITNQAEGGDLSGDSQPYEPMTIVQSSDPRCIFCRPGSTLGKRELTPKYAPRPPSMFYPFNRYD</sequence>
<evidence type="ECO:0000256" key="1">
    <source>
        <dbReference type="SAM" id="SignalP"/>
    </source>
</evidence>
<keyword evidence="1" id="KW-0732">Signal</keyword>
<accession>A0A7E4ZQC7</accession>
<feature type="signal peptide" evidence="1">
    <location>
        <begin position="1"/>
        <end position="29"/>
    </location>
</feature>
<dbReference type="WBParaSite" id="Pan_g10839.t1">
    <property type="protein sequence ID" value="Pan_g10839.t1"/>
    <property type="gene ID" value="Pan_g10839"/>
</dbReference>
<proteinExistence type="predicted"/>
<dbReference type="AlphaFoldDB" id="A0A7E4ZQC7"/>
<keyword evidence="2" id="KW-1185">Reference proteome</keyword>
<feature type="chain" id="PRO_5028897522" evidence="1">
    <location>
        <begin position="30"/>
        <end position="101"/>
    </location>
</feature>
<dbReference type="Proteomes" id="UP000492821">
    <property type="component" value="Unassembled WGS sequence"/>
</dbReference>
<evidence type="ECO:0000313" key="3">
    <source>
        <dbReference type="WBParaSite" id="Pan_g10839.t1"/>
    </source>
</evidence>